<accession>A0AC35TN74</accession>
<reference evidence="2" key="1">
    <citation type="submission" date="2016-11" db="UniProtKB">
        <authorList>
            <consortium name="WormBaseParasite"/>
        </authorList>
    </citation>
    <scope>IDENTIFICATION</scope>
    <source>
        <strain evidence="2">KR3021</strain>
    </source>
</reference>
<evidence type="ECO:0000313" key="2">
    <source>
        <dbReference type="WBParaSite" id="RSKR_0000261250.1"/>
    </source>
</evidence>
<dbReference type="WBParaSite" id="RSKR_0000261250.1">
    <property type="protein sequence ID" value="RSKR_0000261250.1"/>
    <property type="gene ID" value="RSKR_0000261250"/>
</dbReference>
<evidence type="ECO:0000313" key="1">
    <source>
        <dbReference type="Proteomes" id="UP000095286"/>
    </source>
</evidence>
<organism evidence="1 2">
    <name type="scientific">Rhabditophanes sp. KR3021</name>
    <dbReference type="NCBI Taxonomy" id="114890"/>
    <lineage>
        <taxon>Eukaryota</taxon>
        <taxon>Metazoa</taxon>
        <taxon>Ecdysozoa</taxon>
        <taxon>Nematoda</taxon>
        <taxon>Chromadorea</taxon>
        <taxon>Rhabditida</taxon>
        <taxon>Tylenchina</taxon>
        <taxon>Panagrolaimomorpha</taxon>
        <taxon>Strongyloidoidea</taxon>
        <taxon>Alloionematidae</taxon>
        <taxon>Rhabditophanes</taxon>
    </lineage>
</organism>
<proteinExistence type="predicted"/>
<sequence length="380" mass="44258">MAKELTTLPDIDIISEIKSTEQTIYIVVVSLTLGLSFFLNIFMIVTFYAHRNVNRIIEDFVEVYSPENDTMIEVIRRLPKSLEEFPTYITLATDYFILMNPVVLFILYVLTFFKVKKMSKKANCNSDTPQQRAISTIATRRPPPNKQLRSISVLGGCTVFEILCEFQTLAYTAWVCLIICLSVNRFLTFINPTIIRKNSRQQIIVLCFLSWVTAIAFVFLKRFLQIGKTFDYEQLIVKDDMSKSGDFGVELYKIAKWIYNVSPTLLFILYIFSFIKVRRFTKLRSNSAVSTIKMEIKNSINYEKIILIQGFFICLTWQINTIIEYAAAEVMRRMDTGGENFYLNFLESSFHVILSMINPITFFICNRTAKDYLVNSFKFW</sequence>
<protein>
    <submittedName>
        <fullName evidence="2">G_PROTEIN_RECEP_F1_2 domain-containing protein</fullName>
    </submittedName>
</protein>
<dbReference type="Proteomes" id="UP000095286">
    <property type="component" value="Unplaced"/>
</dbReference>
<name>A0AC35TN74_9BILA</name>